<dbReference type="KEGG" id="gps:C427_1931"/>
<sequence>MEGVDIIRTGSPIINRDVYGAIHIKSMTDFTLWLEEKMSLGQLLKS</sequence>
<keyword evidence="2" id="KW-1185">Reference proteome</keyword>
<dbReference type="AlphaFoldDB" id="K6YV75"/>
<dbReference type="EMBL" id="CP003837">
    <property type="protein sequence ID" value="AGH44040.1"/>
    <property type="molecule type" value="Genomic_DNA"/>
</dbReference>
<gene>
    <name evidence="1" type="ORF">C427_1931</name>
</gene>
<dbReference type="PATRIC" id="fig|1129794.4.peg.1912"/>
<proteinExistence type="predicted"/>
<organism evidence="1 2">
    <name type="scientific">Paraglaciecola psychrophila 170</name>
    <dbReference type="NCBI Taxonomy" id="1129794"/>
    <lineage>
        <taxon>Bacteria</taxon>
        <taxon>Pseudomonadati</taxon>
        <taxon>Pseudomonadota</taxon>
        <taxon>Gammaproteobacteria</taxon>
        <taxon>Alteromonadales</taxon>
        <taxon>Alteromonadaceae</taxon>
        <taxon>Paraglaciecola</taxon>
    </lineage>
</organism>
<dbReference type="HOGENOM" id="CLU_3186880_0_0_6"/>
<dbReference type="Proteomes" id="UP000011864">
    <property type="component" value="Chromosome"/>
</dbReference>
<name>K6YV75_9ALTE</name>
<evidence type="ECO:0000313" key="2">
    <source>
        <dbReference type="Proteomes" id="UP000011864"/>
    </source>
</evidence>
<protein>
    <submittedName>
        <fullName evidence="1">Uncharacterized protein</fullName>
    </submittedName>
</protein>
<evidence type="ECO:0000313" key="1">
    <source>
        <dbReference type="EMBL" id="AGH44040.1"/>
    </source>
</evidence>
<reference evidence="1 2" key="1">
    <citation type="journal article" date="2013" name="Genome Announc.">
        <title>Complete Genome Sequence of Glaciecola psychrophila Strain 170T.</title>
        <authorList>
            <person name="Yin J."/>
            <person name="Chen J."/>
            <person name="Liu G."/>
            <person name="Yu Y."/>
            <person name="Song L."/>
            <person name="Wang X."/>
            <person name="Qu X."/>
        </authorList>
    </citation>
    <scope>NUCLEOTIDE SEQUENCE [LARGE SCALE GENOMIC DNA]</scope>
    <source>
        <strain evidence="1 2">170</strain>
    </source>
</reference>
<accession>K6YV75</accession>